<dbReference type="PANTHER" id="PTHR37299:SF1">
    <property type="entry name" value="STAGE 0 SPORULATION PROTEIN A HOMOLOG"/>
    <property type="match status" value="1"/>
</dbReference>
<reference evidence="2 3" key="1">
    <citation type="submission" date="2019-06" db="EMBL/GenBank/DDBJ databases">
        <title>Spirosoma utsteinense sp. nov. isolated from Antarctic ice-free soils.</title>
        <authorList>
            <person name="Tahon G."/>
        </authorList>
    </citation>
    <scope>NUCLEOTIDE SEQUENCE [LARGE SCALE GENOMIC DNA]</scope>
    <source>
        <strain evidence="2 3">LMG 31447</strain>
    </source>
</reference>
<gene>
    <name evidence="2" type="ORF">FH603_5515</name>
</gene>
<accession>A0ABR6WFN8</accession>
<evidence type="ECO:0000259" key="1">
    <source>
        <dbReference type="PROSITE" id="PS50930"/>
    </source>
</evidence>
<dbReference type="RefSeq" id="WP_186742023.1">
    <property type="nucleotide sequence ID" value="NZ_VFIA01000070.1"/>
</dbReference>
<dbReference type="InterPro" id="IPR007492">
    <property type="entry name" value="LytTR_DNA-bd_dom"/>
</dbReference>
<dbReference type="Pfam" id="PF04397">
    <property type="entry name" value="LytTR"/>
    <property type="match status" value="1"/>
</dbReference>
<feature type="domain" description="HTH LytTR-type" evidence="1">
    <location>
        <begin position="12"/>
        <end position="81"/>
    </location>
</feature>
<dbReference type="GO" id="GO:0003677">
    <property type="term" value="F:DNA binding"/>
    <property type="evidence" value="ECO:0007669"/>
    <property type="project" value="UniProtKB-KW"/>
</dbReference>
<dbReference type="SMART" id="SM00850">
    <property type="entry name" value="LytTR"/>
    <property type="match status" value="1"/>
</dbReference>
<protein>
    <submittedName>
        <fullName evidence="2">DNA-binding LytR/AlgR family response regulator</fullName>
    </submittedName>
</protein>
<dbReference type="PROSITE" id="PS50930">
    <property type="entry name" value="HTH_LYTTR"/>
    <property type="match status" value="1"/>
</dbReference>
<dbReference type="EMBL" id="VFIA01000070">
    <property type="protein sequence ID" value="MBC3794983.1"/>
    <property type="molecule type" value="Genomic_DNA"/>
</dbReference>
<evidence type="ECO:0000313" key="3">
    <source>
        <dbReference type="Proteomes" id="UP000700732"/>
    </source>
</evidence>
<keyword evidence="2" id="KW-0238">DNA-binding</keyword>
<sequence length="119" mass="13955">MTFQPNQPRKYLSVRDKHRVVVLDYDEIVWLEADGNYTHIHAKSHRYIVKNSLSGMLRRLDDRFVQTHRAYAVNINSVKEINTVEIKLGDSLIPISDTYRLSFINRLTLFPAIDQLVNQ</sequence>
<proteinExistence type="predicted"/>
<name>A0ABR6WFN8_9BACT</name>
<comment type="caution">
    <text evidence="2">The sequence shown here is derived from an EMBL/GenBank/DDBJ whole genome shotgun (WGS) entry which is preliminary data.</text>
</comment>
<keyword evidence="3" id="KW-1185">Reference proteome</keyword>
<dbReference type="Proteomes" id="UP000700732">
    <property type="component" value="Unassembled WGS sequence"/>
</dbReference>
<organism evidence="2 3">
    <name type="scientific">Spirosoma utsteinense</name>
    <dbReference type="NCBI Taxonomy" id="2585773"/>
    <lineage>
        <taxon>Bacteria</taxon>
        <taxon>Pseudomonadati</taxon>
        <taxon>Bacteroidota</taxon>
        <taxon>Cytophagia</taxon>
        <taxon>Cytophagales</taxon>
        <taxon>Cytophagaceae</taxon>
        <taxon>Spirosoma</taxon>
    </lineage>
</organism>
<dbReference type="Gene3D" id="2.40.50.1020">
    <property type="entry name" value="LytTr DNA-binding domain"/>
    <property type="match status" value="1"/>
</dbReference>
<evidence type="ECO:0000313" key="2">
    <source>
        <dbReference type="EMBL" id="MBC3794983.1"/>
    </source>
</evidence>
<dbReference type="InterPro" id="IPR046947">
    <property type="entry name" value="LytR-like"/>
</dbReference>
<dbReference type="PANTHER" id="PTHR37299">
    <property type="entry name" value="TRANSCRIPTIONAL REGULATOR-RELATED"/>
    <property type="match status" value="1"/>
</dbReference>